<evidence type="ECO:0000313" key="2">
    <source>
        <dbReference type="EMBL" id="RNI37891.1"/>
    </source>
</evidence>
<feature type="chain" id="PRO_5018002846" description="Lipocalin-like domain-containing protein" evidence="1">
    <location>
        <begin position="22"/>
        <end position="181"/>
    </location>
</feature>
<organism evidence="2 3">
    <name type="scientific">Hanamia caeni</name>
    <dbReference type="NCBI Taxonomy" id="2294116"/>
    <lineage>
        <taxon>Bacteria</taxon>
        <taxon>Pseudomonadati</taxon>
        <taxon>Bacteroidota</taxon>
        <taxon>Chitinophagia</taxon>
        <taxon>Chitinophagales</taxon>
        <taxon>Chitinophagaceae</taxon>
        <taxon>Hanamia</taxon>
    </lineage>
</organism>
<gene>
    <name evidence="2" type="ORF">EFY79_06520</name>
</gene>
<keyword evidence="1" id="KW-0732">Signal</keyword>
<evidence type="ECO:0000313" key="3">
    <source>
        <dbReference type="Proteomes" id="UP000267223"/>
    </source>
</evidence>
<evidence type="ECO:0008006" key="4">
    <source>
        <dbReference type="Google" id="ProtNLM"/>
    </source>
</evidence>
<comment type="caution">
    <text evidence="2">The sequence shown here is derived from an EMBL/GenBank/DDBJ whole genome shotgun (WGS) entry which is preliminary data.</text>
</comment>
<protein>
    <recommendedName>
        <fullName evidence="4">Lipocalin-like domain-containing protein</fullName>
    </recommendedName>
</protein>
<accession>A0A3M9NJL0</accession>
<name>A0A3M9NJL0_9BACT</name>
<proteinExistence type="predicted"/>
<dbReference type="EMBL" id="RJJR01000004">
    <property type="protein sequence ID" value="RNI37891.1"/>
    <property type="molecule type" value="Genomic_DNA"/>
</dbReference>
<sequence>MEKKRLVPKFALLMLSIFLFASCKKDTTGDENAKFKNKNREWVTGNWKQKDLVIAVDVKIAGQKIKAGTSMIALAPLIGQALGSPEIAAAITCTADNIYSFNADGTYKITGCTDLILPVAGNSGTWDLTIYDAVVELISASGDKDPHWINSISSNELNLSLTVEFPGLGAAPLGLILEKQP</sequence>
<dbReference type="OrthoDB" id="659889at2"/>
<reference evidence="2 3" key="1">
    <citation type="submission" date="2018-11" db="EMBL/GenBank/DDBJ databases">
        <title>Draft genome sequence of Ferruginibacter sp. BO-59.</title>
        <authorList>
            <person name="Im W.T."/>
        </authorList>
    </citation>
    <scope>NUCLEOTIDE SEQUENCE [LARGE SCALE GENOMIC DNA]</scope>
    <source>
        <strain evidence="2 3">BO-59</strain>
    </source>
</reference>
<dbReference type="RefSeq" id="WP_123119880.1">
    <property type="nucleotide sequence ID" value="NZ_RJJR01000004.1"/>
</dbReference>
<dbReference type="PROSITE" id="PS51257">
    <property type="entry name" value="PROKAR_LIPOPROTEIN"/>
    <property type="match status" value="1"/>
</dbReference>
<feature type="signal peptide" evidence="1">
    <location>
        <begin position="1"/>
        <end position="21"/>
    </location>
</feature>
<evidence type="ECO:0000256" key="1">
    <source>
        <dbReference type="SAM" id="SignalP"/>
    </source>
</evidence>
<dbReference type="AlphaFoldDB" id="A0A3M9NJL0"/>
<keyword evidence="3" id="KW-1185">Reference proteome</keyword>
<dbReference type="Proteomes" id="UP000267223">
    <property type="component" value="Unassembled WGS sequence"/>
</dbReference>